<proteinExistence type="predicted"/>
<reference evidence="1 2" key="1">
    <citation type="journal article" date="2021" name="ISME J.">
        <title>Genomic evolution of the class Acidithiobacillia: deep-branching Proteobacteria living in extreme acidic conditions.</title>
        <authorList>
            <person name="Moya-Beltran A."/>
            <person name="Beard S."/>
            <person name="Rojas-Villalobos C."/>
            <person name="Issotta F."/>
            <person name="Gallardo Y."/>
            <person name="Ulloa R."/>
            <person name="Giaveno A."/>
            <person name="Degli Esposti M."/>
            <person name="Johnson D.B."/>
            <person name="Quatrini R."/>
        </authorList>
    </citation>
    <scope>NUCLEOTIDE SEQUENCE [LARGE SCALE GENOMIC DNA]</scope>
    <source>
        <strain evidence="1 2">CF3</strain>
    </source>
</reference>
<sequence>MPTPAWMTETKWAVKDRWLDILPRLGIDPKCLCNRHGPCPGCGGTDRFRFDPKEKGGTFYCSQGGGELLKGDGFSLLEHVHGWNFKHAMEEVARVLGTLPVDYDLAPTQRAASAQPAKTLAKSSWTEKEQKEATERARKTVANLWRQTVPLRECPQAMAYFENRRIPFGLIADAQDLRAIPDLGYWIQGKDGKPRQIGSFPALIAVCRGPNHQVLALHRTWLQPDGRGKLMLPDPERPDVLLDPRKLTTPIVRKVPLHIVLRPMTADGVLGVGEGIETALAASFLHNGVAVHATVNSGNMGGRTIDDRPDRILGGYTPPQSCSRLMVFADPDPAGLEAAERLQRRMQLTRKEMAVEIRTPRIEGDWNDVLDLAAQQFPQRIDDRRRGMGLEPGPSLPVIVPEILRPAHPREPTHQASPTTYTPGRRR</sequence>
<accession>A0ACD5IF88</accession>
<organism evidence="1 2">
    <name type="scientific">Acidithiobacillus ferruginosus</name>
    <dbReference type="NCBI Taxonomy" id="3063951"/>
    <lineage>
        <taxon>Bacteria</taxon>
        <taxon>Pseudomonadati</taxon>
        <taxon>Pseudomonadota</taxon>
        <taxon>Acidithiobacillia</taxon>
        <taxon>Acidithiobacillales</taxon>
        <taxon>Acidithiobacillaceae</taxon>
        <taxon>Acidithiobacillus</taxon>
    </lineage>
</organism>
<gene>
    <name evidence="1" type="ORF">HF292_011285</name>
</gene>
<dbReference type="EMBL" id="CP130946">
    <property type="protein sequence ID" value="XRP72378.1"/>
    <property type="molecule type" value="Genomic_DNA"/>
</dbReference>
<keyword evidence="2" id="KW-1185">Reference proteome</keyword>
<dbReference type="Proteomes" id="UP001196097">
    <property type="component" value="Chromosome"/>
</dbReference>
<evidence type="ECO:0000313" key="2">
    <source>
        <dbReference type="Proteomes" id="UP001196097"/>
    </source>
</evidence>
<evidence type="ECO:0000313" key="1">
    <source>
        <dbReference type="EMBL" id="XRP72378.1"/>
    </source>
</evidence>
<name>A0ACD5IF88_9PROT</name>
<protein>
    <submittedName>
        <fullName evidence="1">Primase-helicase zinc-binding domain-containing protein</fullName>
    </submittedName>
</protein>